<comment type="caution">
    <text evidence="2">The sequence shown here is derived from an EMBL/GenBank/DDBJ whole genome shotgun (WGS) entry which is preliminary data.</text>
</comment>
<accession>A0AAD7STN2</accession>
<keyword evidence="3" id="KW-1185">Reference proteome</keyword>
<sequence length="115" mass="11851">MRAPDLWITRVNRGGPPNLGRLKSAAAHSSVCADTDAEPHKLCTIQGIIPPQATSLSPGPCENPPCQPRGHGGDQRSRAGRAERGGGGSTPGSGFEEGSRGGSVSERSNPRGIFP</sequence>
<dbReference type="AlphaFoldDB" id="A0AAD7STN2"/>
<proteinExistence type="predicted"/>
<feature type="region of interest" description="Disordered" evidence="1">
    <location>
        <begin position="1"/>
        <end position="22"/>
    </location>
</feature>
<organism evidence="2 3">
    <name type="scientific">Aldrovandia affinis</name>
    <dbReference type="NCBI Taxonomy" id="143900"/>
    <lineage>
        <taxon>Eukaryota</taxon>
        <taxon>Metazoa</taxon>
        <taxon>Chordata</taxon>
        <taxon>Craniata</taxon>
        <taxon>Vertebrata</taxon>
        <taxon>Euteleostomi</taxon>
        <taxon>Actinopterygii</taxon>
        <taxon>Neopterygii</taxon>
        <taxon>Teleostei</taxon>
        <taxon>Notacanthiformes</taxon>
        <taxon>Halosauridae</taxon>
        <taxon>Aldrovandia</taxon>
    </lineage>
</organism>
<evidence type="ECO:0000256" key="1">
    <source>
        <dbReference type="SAM" id="MobiDB-lite"/>
    </source>
</evidence>
<feature type="compositionally biased region" description="Low complexity" evidence="1">
    <location>
        <begin position="92"/>
        <end position="107"/>
    </location>
</feature>
<dbReference type="EMBL" id="JAINUG010000038">
    <property type="protein sequence ID" value="KAJ8407586.1"/>
    <property type="molecule type" value="Genomic_DNA"/>
</dbReference>
<evidence type="ECO:0000313" key="3">
    <source>
        <dbReference type="Proteomes" id="UP001221898"/>
    </source>
</evidence>
<feature type="compositionally biased region" description="Basic and acidic residues" evidence="1">
    <location>
        <begin position="71"/>
        <end position="84"/>
    </location>
</feature>
<feature type="region of interest" description="Disordered" evidence="1">
    <location>
        <begin position="50"/>
        <end position="115"/>
    </location>
</feature>
<name>A0AAD7STN2_9TELE</name>
<gene>
    <name evidence="2" type="ORF">AAFF_G00274430</name>
</gene>
<dbReference type="Proteomes" id="UP001221898">
    <property type="component" value="Unassembled WGS sequence"/>
</dbReference>
<evidence type="ECO:0000313" key="2">
    <source>
        <dbReference type="EMBL" id="KAJ8407586.1"/>
    </source>
</evidence>
<reference evidence="2" key="1">
    <citation type="journal article" date="2023" name="Science">
        <title>Genome structures resolve the early diversification of teleost fishes.</title>
        <authorList>
            <person name="Parey E."/>
            <person name="Louis A."/>
            <person name="Montfort J."/>
            <person name="Bouchez O."/>
            <person name="Roques C."/>
            <person name="Iampietro C."/>
            <person name="Lluch J."/>
            <person name="Castinel A."/>
            <person name="Donnadieu C."/>
            <person name="Desvignes T."/>
            <person name="Floi Bucao C."/>
            <person name="Jouanno E."/>
            <person name="Wen M."/>
            <person name="Mejri S."/>
            <person name="Dirks R."/>
            <person name="Jansen H."/>
            <person name="Henkel C."/>
            <person name="Chen W.J."/>
            <person name="Zahm M."/>
            <person name="Cabau C."/>
            <person name="Klopp C."/>
            <person name="Thompson A.W."/>
            <person name="Robinson-Rechavi M."/>
            <person name="Braasch I."/>
            <person name="Lecointre G."/>
            <person name="Bobe J."/>
            <person name="Postlethwait J.H."/>
            <person name="Berthelot C."/>
            <person name="Roest Crollius H."/>
            <person name="Guiguen Y."/>
        </authorList>
    </citation>
    <scope>NUCLEOTIDE SEQUENCE</scope>
    <source>
        <strain evidence="2">NC1722</strain>
    </source>
</reference>
<protein>
    <submittedName>
        <fullName evidence="2">Uncharacterized protein</fullName>
    </submittedName>
</protein>